<keyword evidence="3 4" id="KW-0975">Bacterial flagellum</keyword>
<dbReference type="InterPro" id="IPR001624">
    <property type="entry name" value="FliE"/>
</dbReference>
<reference evidence="7" key="1">
    <citation type="journal article" date="2012" name="PLoS Negl. Trop. Dis.">
        <title>Whole genome sequences of three Treponema pallidum ssp. pertenue strains: yaws and syphilis treponemes differ in less than 0.2% of the genome sequence.</title>
        <authorList>
            <person name="Cejkova D."/>
            <person name="Zobanikova M."/>
            <person name="Chen L."/>
            <person name="Pospisilova P."/>
            <person name="Strouhal M."/>
            <person name="Qin X."/>
            <person name="Mikalova L."/>
            <person name="Norris S.J."/>
            <person name="Muzny D.M."/>
            <person name="Gibbs R.A."/>
            <person name="Fulton L.L."/>
            <person name="Sodergren E."/>
            <person name="Weinstock G.M."/>
            <person name="Smajs D."/>
        </authorList>
    </citation>
    <scope>NUCLEOTIDE SEQUENCE [LARGE SCALE GENOMIC DNA]</scope>
    <source>
        <strain evidence="7">Gauthier</strain>
    </source>
</reference>
<dbReference type="KEGG" id="tpg:TPEGAU_0398"/>
<accession>A0AAU8PGJ9</accession>
<sequence length="124" mass="13703">MTPVGTITNSANVYKVPSLRKVPEIGPVSVESVRQRMRGNTDAVDQAVNKKAMSFEQTLLRAFDQVNQKQQKTAELTEQMIVDPESVDVHDVTVAMAEASMSLKIAQTVIDKVLKSWNDVTTAR</sequence>
<dbReference type="Proteomes" id="UP000008192">
    <property type="component" value="Chromosome"/>
</dbReference>
<comment type="subcellular location">
    <subcellularLocation>
        <location evidence="1 4">Bacterial flagellum basal body</location>
    </subcellularLocation>
</comment>
<evidence type="ECO:0000256" key="3">
    <source>
        <dbReference type="ARBA" id="ARBA00023143"/>
    </source>
</evidence>
<evidence type="ECO:0000313" key="6">
    <source>
        <dbReference type="EMBL" id="AEZ59657.1"/>
    </source>
</evidence>
<dbReference type="GO" id="GO:0005198">
    <property type="term" value="F:structural molecule activity"/>
    <property type="evidence" value="ECO:0007669"/>
    <property type="project" value="UniProtKB-UniRule"/>
</dbReference>
<dbReference type="PANTHER" id="PTHR34653:SF1">
    <property type="entry name" value="FLAGELLAR HOOK-BASAL BODY COMPLEX PROTEIN FLIE"/>
    <property type="match status" value="1"/>
</dbReference>
<dbReference type="EMBL" id="CP002376">
    <property type="protein sequence ID" value="AEZ59657.1"/>
    <property type="molecule type" value="Genomic_DNA"/>
</dbReference>
<dbReference type="GO" id="GO:0003774">
    <property type="term" value="F:cytoskeletal motor activity"/>
    <property type="evidence" value="ECO:0007669"/>
    <property type="project" value="InterPro"/>
</dbReference>
<dbReference type="PRINTS" id="PR01006">
    <property type="entry name" value="FLGHOOKFLIE"/>
</dbReference>
<evidence type="ECO:0000313" key="7">
    <source>
        <dbReference type="Proteomes" id="UP000008192"/>
    </source>
</evidence>
<dbReference type="PANTHER" id="PTHR34653">
    <property type="match status" value="1"/>
</dbReference>
<keyword evidence="6" id="KW-0969">Cilium</keyword>
<dbReference type="HAMAP" id="MF_00724">
    <property type="entry name" value="FliE"/>
    <property type="match status" value="1"/>
</dbReference>
<evidence type="ECO:0000256" key="4">
    <source>
        <dbReference type="HAMAP-Rule" id="MF_00724"/>
    </source>
</evidence>
<dbReference type="SMR" id="A0AAU8PGJ9"/>
<dbReference type="RefSeq" id="WP_010881846.1">
    <property type="nucleotide sequence ID" value="NC_016843.1"/>
</dbReference>
<organism evidence="6 7">
    <name type="scientific">Treponema pallidum subsp. pertenue (strain Gauthier)</name>
    <dbReference type="NCBI Taxonomy" id="491080"/>
    <lineage>
        <taxon>Bacteria</taxon>
        <taxon>Pseudomonadati</taxon>
        <taxon>Spirochaetota</taxon>
        <taxon>Spirochaetia</taxon>
        <taxon>Spirochaetales</taxon>
        <taxon>Treponemataceae</taxon>
        <taxon>Treponema</taxon>
    </lineage>
</organism>
<dbReference type="Pfam" id="PF02049">
    <property type="entry name" value="FliE"/>
    <property type="match status" value="1"/>
</dbReference>
<dbReference type="GeneID" id="93876172"/>
<evidence type="ECO:0000256" key="2">
    <source>
        <dbReference type="ARBA" id="ARBA00009272"/>
    </source>
</evidence>
<name>A0AAU8PGJ9_TREPG</name>
<evidence type="ECO:0000256" key="5">
    <source>
        <dbReference type="NCBIfam" id="TIGR00205"/>
    </source>
</evidence>
<evidence type="ECO:0000256" key="1">
    <source>
        <dbReference type="ARBA" id="ARBA00004117"/>
    </source>
</evidence>
<keyword evidence="6" id="KW-0966">Cell projection</keyword>
<keyword evidence="6" id="KW-0282">Flagellum</keyword>
<protein>
    <recommendedName>
        <fullName evidence="4 5">Flagellar hook-basal body complex protein FliE</fullName>
    </recommendedName>
</protein>
<comment type="similarity">
    <text evidence="2 4">Belongs to the FliE family.</text>
</comment>
<dbReference type="AlphaFoldDB" id="A0AAU8PGJ9"/>
<proteinExistence type="inferred from homology"/>
<gene>
    <name evidence="4 6" type="primary">fliE</name>
    <name evidence="6" type="ordered locus">TPEGAU_0398</name>
</gene>
<dbReference type="GO" id="GO:0071973">
    <property type="term" value="P:bacterial-type flagellum-dependent cell motility"/>
    <property type="evidence" value="ECO:0007669"/>
    <property type="project" value="InterPro"/>
</dbReference>
<dbReference type="GO" id="GO:0009425">
    <property type="term" value="C:bacterial-type flagellum basal body"/>
    <property type="evidence" value="ECO:0007669"/>
    <property type="project" value="UniProtKB-SubCell"/>
</dbReference>
<dbReference type="NCBIfam" id="TIGR00205">
    <property type="entry name" value="fliE"/>
    <property type="match status" value="1"/>
</dbReference>